<keyword evidence="1" id="KW-0732">Signal</keyword>
<dbReference type="InterPro" id="IPR013424">
    <property type="entry name" value="Ice-binding_C"/>
</dbReference>
<dbReference type="Proteomes" id="UP000228593">
    <property type="component" value="Unassembled WGS sequence"/>
</dbReference>
<dbReference type="Pfam" id="PF07589">
    <property type="entry name" value="PEP-CTERM"/>
    <property type="match status" value="1"/>
</dbReference>
<accession>A0A2G8T5E7</accession>
<sequence length="223" mass="22987">MKKSVSFAVAMAIASVCSSASAGVVTFDNFGPAIYSGGEVLTDGMQTITVRGTNGFDGAIINGSDPTSCDIAVCPAGNSSKYYAGVNDGGVSFGLSGSLFNLTGVDFGFLLPLDALINFTVGQLVVTGNDGSSASKDFALQDLNGDYGFAHWDFDGPFSQTRFTEVTFNACLYNTAGACVSPAGNQAQFGLDNIAYVPEPASLPLVALSLAAMLAAYRRRKCA</sequence>
<evidence type="ECO:0000256" key="1">
    <source>
        <dbReference type="SAM" id="SignalP"/>
    </source>
</evidence>
<dbReference type="OrthoDB" id="8707306at2"/>
<dbReference type="AlphaFoldDB" id="A0A2G8T5E7"/>
<comment type="caution">
    <text evidence="3">The sequence shown here is derived from an EMBL/GenBank/DDBJ whole genome shotgun (WGS) entry which is preliminary data.</text>
</comment>
<feature type="domain" description="Ice-binding protein C-terminal" evidence="2">
    <location>
        <begin position="197"/>
        <end position="220"/>
    </location>
</feature>
<keyword evidence="4" id="KW-1185">Reference proteome</keyword>
<evidence type="ECO:0000313" key="4">
    <source>
        <dbReference type="Proteomes" id="UP000228593"/>
    </source>
</evidence>
<gene>
    <name evidence="3" type="ORF">CR103_03715</name>
</gene>
<reference evidence="3 4" key="1">
    <citation type="submission" date="2017-10" db="EMBL/GenBank/DDBJ databases">
        <title>Massilia psychrophilum sp. nov., a novel purple-pigmented bacterium isolated from Tianshan glacier, Xinjiang Municipality, China.</title>
        <authorList>
            <person name="Wang H."/>
        </authorList>
    </citation>
    <scope>NUCLEOTIDE SEQUENCE [LARGE SCALE GENOMIC DNA]</scope>
    <source>
        <strain evidence="3 4">JCM 30813</strain>
    </source>
</reference>
<evidence type="ECO:0000259" key="2">
    <source>
        <dbReference type="Pfam" id="PF07589"/>
    </source>
</evidence>
<feature type="chain" id="PRO_5013668118" description="Ice-binding protein C-terminal domain-containing protein" evidence="1">
    <location>
        <begin position="23"/>
        <end position="223"/>
    </location>
</feature>
<dbReference type="EMBL" id="PDOB01000003">
    <property type="protein sequence ID" value="PIL41209.1"/>
    <property type="molecule type" value="Genomic_DNA"/>
</dbReference>
<organism evidence="3 4">
    <name type="scientific">Massilia psychrophila</name>
    <dbReference type="NCBI Taxonomy" id="1603353"/>
    <lineage>
        <taxon>Bacteria</taxon>
        <taxon>Pseudomonadati</taxon>
        <taxon>Pseudomonadota</taxon>
        <taxon>Betaproteobacteria</taxon>
        <taxon>Burkholderiales</taxon>
        <taxon>Oxalobacteraceae</taxon>
        <taxon>Telluria group</taxon>
        <taxon>Massilia</taxon>
    </lineage>
</organism>
<dbReference type="NCBIfam" id="NF038120">
    <property type="entry name" value="PEP_CTERM_QFxxD"/>
    <property type="match status" value="1"/>
</dbReference>
<dbReference type="NCBIfam" id="TIGR02595">
    <property type="entry name" value="PEP_CTERM"/>
    <property type="match status" value="1"/>
</dbReference>
<proteinExistence type="predicted"/>
<feature type="signal peptide" evidence="1">
    <location>
        <begin position="1"/>
        <end position="22"/>
    </location>
</feature>
<evidence type="ECO:0000313" key="3">
    <source>
        <dbReference type="EMBL" id="PIL41209.1"/>
    </source>
</evidence>
<dbReference type="RefSeq" id="WP_099914654.1">
    <property type="nucleotide sequence ID" value="NZ_BMHS01000004.1"/>
</dbReference>
<name>A0A2G8T5E7_9BURK</name>
<protein>
    <recommendedName>
        <fullName evidence="2">Ice-binding protein C-terminal domain-containing protein</fullName>
    </recommendedName>
</protein>